<proteinExistence type="predicted"/>
<evidence type="ECO:0000313" key="2">
    <source>
        <dbReference type="Proteomes" id="UP000286678"/>
    </source>
</evidence>
<dbReference type="InterPro" id="IPR025990">
    <property type="entry name" value="zinc_ribbon_bacterial"/>
</dbReference>
<dbReference type="PIRSF" id="PIRSF037225">
    <property type="entry name" value="UCP037225"/>
    <property type="match status" value="1"/>
</dbReference>
<dbReference type="Proteomes" id="UP000286678">
    <property type="component" value="Unassembled WGS sequence"/>
</dbReference>
<dbReference type="OrthoDB" id="9814566at2"/>
<dbReference type="InterPro" id="IPR017143">
    <property type="entry name" value="UCP037225"/>
</dbReference>
<name>A0A432XPR0_9GAMM</name>
<gene>
    <name evidence="1" type="ORF">CWE21_00835</name>
</gene>
<comment type="caution">
    <text evidence="1">The sequence shown here is derived from an EMBL/GenBank/DDBJ whole genome shotgun (WGS) entry which is preliminary data.</text>
</comment>
<dbReference type="EMBL" id="PIPT01000001">
    <property type="protein sequence ID" value="RUO50682.1"/>
    <property type="molecule type" value="Genomic_DNA"/>
</dbReference>
<organism evidence="1 2">
    <name type="scientific">Pseudidiomarina aquimaris</name>
    <dbReference type="NCBI Taxonomy" id="641841"/>
    <lineage>
        <taxon>Bacteria</taxon>
        <taxon>Pseudomonadati</taxon>
        <taxon>Pseudomonadota</taxon>
        <taxon>Gammaproteobacteria</taxon>
        <taxon>Alteromonadales</taxon>
        <taxon>Idiomarinaceae</taxon>
        <taxon>Pseudidiomarina</taxon>
    </lineage>
</organism>
<dbReference type="RefSeq" id="WP_126770070.1">
    <property type="nucleotide sequence ID" value="NZ_JBLXIO010000034.1"/>
</dbReference>
<accession>A0A432XPR0</accession>
<sequence length="64" mass="7106">MNVEKLHDAAVRCPHCGHQIHVSIDVSQGDQDYQDECPACGSDVHLDVHVDDAQDKIIVKVLEE</sequence>
<evidence type="ECO:0000313" key="1">
    <source>
        <dbReference type="EMBL" id="RUO50682.1"/>
    </source>
</evidence>
<protein>
    <submittedName>
        <fullName evidence="1">CPXCG motif-containing cysteine-rich protein</fullName>
    </submittedName>
</protein>
<keyword evidence="2" id="KW-1185">Reference proteome</keyword>
<dbReference type="Pfam" id="PF14255">
    <property type="entry name" value="Zn_ribbon_21"/>
    <property type="match status" value="1"/>
</dbReference>
<reference evidence="2" key="1">
    <citation type="journal article" date="2018" name="Front. Microbiol.">
        <title>Genome-Based Analysis Reveals the Taxonomy and Diversity of the Family Idiomarinaceae.</title>
        <authorList>
            <person name="Liu Y."/>
            <person name="Lai Q."/>
            <person name="Shao Z."/>
        </authorList>
    </citation>
    <scope>NUCLEOTIDE SEQUENCE [LARGE SCALE GENOMIC DNA]</scope>
    <source>
        <strain evidence="2">SW15</strain>
    </source>
</reference>
<dbReference type="AlphaFoldDB" id="A0A432XPR0"/>